<evidence type="ECO:0000256" key="2">
    <source>
        <dbReference type="ARBA" id="ARBA00022475"/>
    </source>
</evidence>
<reference evidence="7 8" key="1">
    <citation type="submission" date="2017-06" db="EMBL/GenBank/DDBJ databases">
        <authorList>
            <person name="Kim H.J."/>
            <person name="Triplett B.A."/>
        </authorList>
    </citation>
    <scope>NUCLEOTIDE SEQUENCE [LARGE SCALE GENOMIC DNA]</scope>
    <source>
        <strain evidence="7 8">DSM 29339</strain>
    </source>
</reference>
<dbReference type="AlphaFoldDB" id="A0A239L2L5"/>
<evidence type="ECO:0000256" key="5">
    <source>
        <dbReference type="ARBA" id="ARBA00023136"/>
    </source>
</evidence>
<evidence type="ECO:0000313" key="7">
    <source>
        <dbReference type="EMBL" id="SNT24063.1"/>
    </source>
</evidence>
<evidence type="ECO:0000256" key="1">
    <source>
        <dbReference type="ARBA" id="ARBA00004651"/>
    </source>
</evidence>
<keyword evidence="2" id="KW-1003">Cell membrane</keyword>
<protein>
    <submittedName>
        <fullName evidence="7">Threonine/homoserine/homoserine lactone efflux protein</fullName>
    </submittedName>
</protein>
<dbReference type="RefSeq" id="WP_089234684.1">
    <property type="nucleotide sequence ID" value="NZ_FZOY01000008.1"/>
</dbReference>
<accession>A0A239L2L5</accession>
<dbReference type="PANTHER" id="PTHR30086:SF20">
    <property type="entry name" value="ARGININE EXPORTER PROTEIN ARGO-RELATED"/>
    <property type="match status" value="1"/>
</dbReference>
<name>A0A239L2L5_9RHOB</name>
<evidence type="ECO:0000256" key="4">
    <source>
        <dbReference type="ARBA" id="ARBA00022989"/>
    </source>
</evidence>
<feature type="transmembrane region" description="Helical" evidence="6">
    <location>
        <begin position="77"/>
        <end position="96"/>
    </location>
</feature>
<organism evidence="7 8">
    <name type="scientific">Tropicimonas sediminicola</name>
    <dbReference type="NCBI Taxonomy" id="1031541"/>
    <lineage>
        <taxon>Bacteria</taxon>
        <taxon>Pseudomonadati</taxon>
        <taxon>Pseudomonadota</taxon>
        <taxon>Alphaproteobacteria</taxon>
        <taxon>Rhodobacterales</taxon>
        <taxon>Roseobacteraceae</taxon>
        <taxon>Tropicimonas</taxon>
    </lineage>
</organism>
<dbReference type="OrthoDB" id="9812084at2"/>
<proteinExistence type="predicted"/>
<dbReference type="GO" id="GO:0033228">
    <property type="term" value="P:cysteine export across plasma membrane"/>
    <property type="evidence" value="ECO:0007669"/>
    <property type="project" value="TreeGrafter"/>
</dbReference>
<sequence length="198" mass="21089">MTPENFGALLALAIVAAWTPGPNNALVANSGATFGMRRTWPHVLGIGLGFAFMVFLVGFFLGGLFQTSALLRESLRWLGAAILLWLAWKIATSGGISSPGKEPRPFTFVEAAAFQWVNPKAWAFAVATTSQFVDPTAPLVTALIVGAVFVVVGLGSATSWAALGKGITRWVNTEHRLRRFNIVMAAVIAGCVVLLFLD</sequence>
<feature type="transmembrane region" description="Helical" evidence="6">
    <location>
        <begin position="180"/>
        <end position="197"/>
    </location>
</feature>
<evidence type="ECO:0000313" key="8">
    <source>
        <dbReference type="Proteomes" id="UP000198426"/>
    </source>
</evidence>
<comment type="subcellular location">
    <subcellularLocation>
        <location evidence="1">Cell membrane</location>
        <topology evidence="1">Multi-pass membrane protein</topology>
    </subcellularLocation>
</comment>
<keyword evidence="5 6" id="KW-0472">Membrane</keyword>
<dbReference type="InterPro" id="IPR001123">
    <property type="entry name" value="LeuE-type"/>
</dbReference>
<evidence type="ECO:0000256" key="3">
    <source>
        <dbReference type="ARBA" id="ARBA00022692"/>
    </source>
</evidence>
<dbReference type="EMBL" id="FZOY01000008">
    <property type="protein sequence ID" value="SNT24063.1"/>
    <property type="molecule type" value="Genomic_DNA"/>
</dbReference>
<gene>
    <name evidence="7" type="ORF">SAMN05421757_108188</name>
</gene>
<evidence type="ECO:0000256" key="6">
    <source>
        <dbReference type="SAM" id="Phobius"/>
    </source>
</evidence>
<dbReference type="Pfam" id="PF01810">
    <property type="entry name" value="LysE"/>
    <property type="match status" value="1"/>
</dbReference>
<dbReference type="Proteomes" id="UP000198426">
    <property type="component" value="Unassembled WGS sequence"/>
</dbReference>
<dbReference type="GO" id="GO:0005886">
    <property type="term" value="C:plasma membrane"/>
    <property type="evidence" value="ECO:0007669"/>
    <property type="project" value="UniProtKB-SubCell"/>
</dbReference>
<keyword evidence="8" id="KW-1185">Reference proteome</keyword>
<dbReference type="PANTHER" id="PTHR30086">
    <property type="entry name" value="ARGININE EXPORTER PROTEIN ARGO"/>
    <property type="match status" value="1"/>
</dbReference>
<keyword evidence="3 6" id="KW-0812">Transmembrane</keyword>
<dbReference type="GO" id="GO:0015171">
    <property type="term" value="F:amino acid transmembrane transporter activity"/>
    <property type="evidence" value="ECO:0007669"/>
    <property type="project" value="TreeGrafter"/>
</dbReference>
<keyword evidence="4 6" id="KW-1133">Transmembrane helix</keyword>
<feature type="transmembrane region" description="Helical" evidence="6">
    <location>
        <begin position="43"/>
        <end position="65"/>
    </location>
</feature>
<feature type="transmembrane region" description="Helical" evidence="6">
    <location>
        <begin position="139"/>
        <end position="160"/>
    </location>
</feature>